<dbReference type="PANTHER" id="PTHR47561">
    <property type="entry name" value="POLYSACCHARIDE DEACETYLASE FAMILY PROTEIN (AFU_ORTHOLOGUE AFUA_6G05030)"/>
    <property type="match status" value="1"/>
</dbReference>
<reference evidence="2 3" key="1">
    <citation type="submission" date="2016-07" db="EMBL/GenBank/DDBJ databases">
        <title>Draft genome of Scalindua rubra, obtained from a brine-seawater interface in the Red Sea, sheds light on salt adaptation in anammox bacteria.</title>
        <authorList>
            <person name="Speth D.R."/>
            <person name="Lagkouvardos I."/>
            <person name="Wang Y."/>
            <person name="Qian P.-Y."/>
            <person name="Dutilh B.E."/>
            <person name="Jetten M.S."/>
        </authorList>
    </citation>
    <scope>NUCLEOTIDE SEQUENCE [LARGE SCALE GENOMIC DNA]</scope>
    <source>
        <strain evidence="2">BSI-1</strain>
    </source>
</reference>
<dbReference type="Pfam" id="PF11959">
    <property type="entry name" value="DUF3473"/>
    <property type="match status" value="1"/>
</dbReference>
<dbReference type="InterPro" id="IPR011330">
    <property type="entry name" value="Glyco_hydro/deAcase_b/a-brl"/>
</dbReference>
<protein>
    <submittedName>
        <fullName evidence="2">Polysaccharide deacetylase</fullName>
    </submittedName>
</protein>
<accession>A0A1E3XG38</accession>
<dbReference type="Gene3D" id="3.20.20.370">
    <property type="entry name" value="Glycoside hydrolase/deacetylase"/>
    <property type="match status" value="1"/>
</dbReference>
<organism evidence="2 3">
    <name type="scientific">Candidatus Scalindua rubra</name>
    <dbReference type="NCBI Taxonomy" id="1872076"/>
    <lineage>
        <taxon>Bacteria</taxon>
        <taxon>Pseudomonadati</taxon>
        <taxon>Planctomycetota</taxon>
        <taxon>Candidatus Brocadiia</taxon>
        <taxon>Candidatus Brocadiales</taxon>
        <taxon>Candidatus Scalinduaceae</taxon>
        <taxon>Candidatus Scalindua</taxon>
    </lineage>
</organism>
<dbReference type="Proteomes" id="UP000094056">
    <property type="component" value="Unassembled WGS sequence"/>
</dbReference>
<feature type="domain" description="NodB homology" evidence="1">
    <location>
        <begin position="23"/>
        <end position="297"/>
    </location>
</feature>
<evidence type="ECO:0000259" key="1">
    <source>
        <dbReference type="PROSITE" id="PS51677"/>
    </source>
</evidence>
<dbReference type="InterPro" id="IPR022560">
    <property type="entry name" value="DUF3473"/>
</dbReference>
<dbReference type="EMBL" id="MAYW01000004">
    <property type="protein sequence ID" value="ODS34593.1"/>
    <property type="molecule type" value="Genomic_DNA"/>
</dbReference>
<evidence type="ECO:0000313" key="2">
    <source>
        <dbReference type="EMBL" id="ODS34593.1"/>
    </source>
</evidence>
<dbReference type="AlphaFoldDB" id="A0A1E3XG38"/>
<dbReference type="CDD" id="cd10941">
    <property type="entry name" value="CE4_PuuE_HpPgdA_like_2"/>
    <property type="match status" value="1"/>
</dbReference>
<proteinExistence type="predicted"/>
<dbReference type="GO" id="GO:0005975">
    <property type="term" value="P:carbohydrate metabolic process"/>
    <property type="evidence" value="ECO:0007669"/>
    <property type="project" value="InterPro"/>
</dbReference>
<dbReference type="SUPFAM" id="SSF88713">
    <property type="entry name" value="Glycoside hydrolase/deacetylase"/>
    <property type="match status" value="1"/>
</dbReference>
<sequence length="297" mass="34380">MNNILTIDVEDWYQSSIEIIDPESVDSGSPIMPGESVVYNTRRLISILAEYGVHATCFILGTVAEKFPELIREIRNAGHEIATHGYGHQLLYKLTPDLFRIDLKRSIKLLESLTDRKVCGYRAPYFSITPKSAWAFEILGECSIDYDSSIFPIRHKLYGFPGIECFPHKLKIGNRELCEFPISTISVLNQKLPVGGGGYFRIFPYSFIKRSIKKINSLGKAFVFYLHPYELDVEELKNPLVNENIRLRWIRLTQDFKRNTVETKLRKLLTDFQFTSIEEWLRNSTLLSARQKFKKNT</sequence>
<gene>
    <name evidence="2" type="ORF">SCARUB_00328</name>
</gene>
<evidence type="ECO:0000313" key="3">
    <source>
        <dbReference type="Proteomes" id="UP000094056"/>
    </source>
</evidence>
<dbReference type="InterPro" id="IPR045235">
    <property type="entry name" value="PuuE_HpPgdA-like"/>
</dbReference>
<name>A0A1E3XG38_9BACT</name>
<dbReference type="Pfam" id="PF01522">
    <property type="entry name" value="Polysacc_deac_1"/>
    <property type="match status" value="1"/>
</dbReference>
<dbReference type="GO" id="GO:0016810">
    <property type="term" value="F:hydrolase activity, acting on carbon-nitrogen (but not peptide) bonds"/>
    <property type="evidence" value="ECO:0007669"/>
    <property type="project" value="InterPro"/>
</dbReference>
<dbReference type="PROSITE" id="PS51677">
    <property type="entry name" value="NODB"/>
    <property type="match status" value="1"/>
</dbReference>
<comment type="caution">
    <text evidence="2">The sequence shown here is derived from an EMBL/GenBank/DDBJ whole genome shotgun (WGS) entry which is preliminary data.</text>
</comment>
<dbReference type="PANTHER" id="PTHR47561:SF1">
    <property type="entry name" value="POLYSACCHARIDE DEACETYLASE FAMILY PROTEIN (AFU_ORTHOLOGUE AFUA_6G05030)"/>
    <property type="match status" value="1"/>
</dbReference>
<dbReference type="InterPro" id="IPR002509">
    <property type="entry name" value="NODB_dom"/>
</dbReference>